<gene>
    <name evidence="4" type="ordered locus">AXYL_02545</name>
</gene>
<proteinExistence type="inferred from homology"/>
<evidence type="ECO:0000256" key="1">
    <source>
        <dbReference type="ARBA" id="ARBA00008898"/>
    </source>
</evidence>
<dbReference type="PANTHER" id="PTHR30466:SF11">
    <property type="entry name" value="FLAVIN-DEPENDENT MONOOXYGENASE, REDUCTASE SUBUNIT HSAB"/>
    <property type="match status" value="1"/>
</dbReference>
<dbReference type="PANTHER" id="PTHR30466">
    <property type="entry name" value="FLAVIN REDUCTASE"/>
    <property type="match status" value="1"/>
</dbReference>
<dbReference type="GO" id="GO:0042602">
    <property type="term" value="F:riboflavin reductase (NADPH) activity"/>
    <property type="evidence" value="ECO:0007669"/>
    <property type="project" value="TreeGrafter"/>
</dbReference>
<organism evidence="4 5">
    <name type="scientific">Achromobacter xylosoxidans (strain A8)</name>
    <dbReference type="NCBI Taxonomy" id="762376"/>
    <lineage>
        <taxon>Bacteria</taxon>
        <taxon>Pseudomonadati</taxon>
        <taxon>Pseudomonadota</taxon>
        <taxon>Betaproteobacteria</taxon>
        <taxon>Burkholderiales</taxon>
        <taxon>Alcaligenaceae</taxon>
        <taxon>Achromobacter</taxon>
    </lineage>
</organism>
<accession>E3HNK1</accession>
<dbReference type="Proteomes" id="UP000006876">
    <property type="component" value="Chromosome"/>
</dbReference>
<sequence>MVVANCSRRPRMSCTQYPTPTMSLSSTAIEPRRFREALGHYASGITVITSHIEGQPIGFTCQSFHSVSMSPPLVSFSVMCSSASYPKIRRAGRFVVNILSDEQVRISNQFAQRGTDKWHDVDWRESPLGNPIIAGSLHWLDCEIHAEHAAGDHLIVIGEVKALDLQEAASTQPLLYFKGQYRNIAAHGAV</sequence>
<dbReference type="eggNOG" id="COG1853">
    <property type="taxonomic scope" value="Bacteria"/>
</dbReference>
<dbReference type="STRING" id="762376.AXYL_02545"/>
<feature type="domain" description="Flavin reductase like" evidence="3">
    <location>
        <begin position="38"/>
        <end position="183"/>
    </location>
</feature>
<name>E3HNK1_ACHXA</name>
<dbReference type="Gene3D" id="2.30.110.10">
    <property type="entry name" value="Electron Transport, Fmn-binding Protein, Chain A"/>
    <property type="match status" value="1"/>
</dbReference>
<comment type="similarity">
    <text evidence="1">Belongs to the non-flavoprotein flavin reductase family.</text>
</comment>
<dbReference type="HOGENOM" id="CLU_059021_1_0_4"/>
<dbReference type="EMBL" id="CP002287">
    <property type="protein sequence ID" value="ADP15866.1"/>
    <property type="molecule type" value="Genomic_DNA"/>
</dbReference>
<protein>
    <submittedName>
        <fullName evidence="4">Flavin reductase-like domain protein 5</fullName>
    </submittedName>
</protein>
<keyword evidence="2" id="KW-0560">Oxidoreductase</keyword>
<dbReference type="SMART" id="SM00903">
    <property type="entry name" value="Flavin_Reduct"/>
    <property type="match status" value="1"/>
</dbReference>
<dbReference type="GO" id="GO:0010181">
    <property type="term" value="F:FMN binding"/>
    <property type="evidence" value="ECO:0007669"/>
    <property type="project" value="InterPro"/>
</dbReference>
<dbReference type="InterPro" id="IPR002563">
    <property type="entry name" value="Flavin_Rdtase-like_dom"/>
</dbReference>
<dbReference type="Pfam" id="PF01613">
    <property type="entry name" value="Flavin_Reduct"/>
    <property type="match status" value="1"/>
</dbReference>
<dbReference type="KEGG" id="axy:AXYL_02545"/>
<evidence type="ECO:0000313" key="4">
    <source>
        <dbReference type="EMBL" id="ADP15866.1"/>
    </source>
</evidence>
<evidence type="ECO:0000313" key="5">
    <source>
        <dbReference type="Proteomes" id="UP000006876"/>
    </source>
</evidence>
<evidence type="ECO:0000259" key="3">
    <source>
        <dbReference type="SMART" id="SM00903"/>
    </source>
</evidence>
<dbReference type="SUPFAM" id="SSF50475">
    <property type="entry name" value="FMN-binding split barrel"/>
    <property type="match status" value="1"/>
</dbReference>
<evidence type="ECO:0000256" key="2">
    <source>
        <dbReference type="ARBA" id="ARBA00023002"/>
    </source>
</evidence>
<dbReference type="InterPro" id="IPR012349">
    <property type="entry name" value="Split_barrel_FMN-bd"/>
</dbReference>
<reference evidence="4 5" key="1">
    <citation type="journal article" date="2011" name="J. Bacteriol.">
        <title>Complete genome sequence of the haloaromatic acid-degrading bacterium Achromobacter xylosoxidans A8.</title>
        <authorList>
            <person name="Strnad H."/>
            <person name="Ridl J."/>
            <person name="Paces J."/>
            <person name="Kolar M."/>
            <person name="Vlcek C."/>
            <person name="Paces V."/>
        </authorList>
    </citation>
    <scope>NUCLEOTIDE SEQUENCE [LARGE SCALE GENOMIC DNA]</scope>
    <source>
        <strain evidence="4 5">A8</strain>
    </source>
</reference>
<dbReference type="InterPro" id="IPR050268">
    <property type="entry name" value="NADH-dep_flavin_reductase"/>
</dbReference>
<dbReference type="AlphaFoldDB" id="E3HNK1"/>